<evidence type="ECO:0000256" key="12">
    <source>
        <dbReference type="ARBA" id="ARBA00023180"/>
    </source>
</evidence>
<dbReference type="PROSITE" id="PS52047">
    <property type="entry name" value="I_EGF_2"/>
    <property type="match status" value="1"/>
</dbReference>
<feature type="signal peptide" evidence="16">
    <location>
        <begin position="1"/>
        <end position="27"/>
    </location>
</feature>
<dbReference type="GO" id="GO:0007229">
    <property type="term" value="P:integrin-mediated signaling pathway"/>
    <property type="evidence" value="ECO:0007669"/>
    <property type="project" value="UniProtKB-KW"/>
</dbReference>
<keyword evidence="12" id="KW-0325">Glycoprotein</keyword>
<evidence type="ECO:0000256" key="4">
    <source>
        <dbReference type="ARBA" id="ARBA00022692"/>
    </source>
</evidence>
<dbReference type="InterPro" id="IPR014836">
    <property type="entry name" value="Integrin_bsu_cyt_dom"/>
</dbReference>
<evidence type="ECO:0000256" key="1">
    <source>
        <dbReference type="ARBA" id="ARBA00004479"/>
    </source>
</evidence>
<dbReference type="InterPro" id="IPR015812">
    <property type="entry name" value="Integrin_bsu"/>
</dbReference>
<proteinExistence type="inferred from homology"/>
<dbReference type="GO" id="GO:0007160">
    <property type="term" value="P:cell-matrix adhesion"/>
    <property type="evidence" value="ECO:0007669"/>
    <property type="project" value="TreeGrafter"/>
</dbReference>
<keyword evidence="6" id="KW-0677">Repeat</keyword>
<dbReference type="Gene3D" id="1.20.5.100">
    <property type="entry name" value="Cytochrome c1, transmembrane anchor, C-terminal"/>
    <property type="match status" value="1"/>
</dbReference>
<dbReference type="SMART" id="SM00187">
    <property type="entry name" value="INB"/>
    <property type="match status" value="1"/>
</dbReference>
<feature type="disulfide bond" evidence="13">
    <location>
        <begin position="500"/>
        <end position="538"/>
    </location>
</feature>
<evidence type="ECO:0000256" key="10">
    <source>
        <dbReference type="ARBA" id="ARBA00023136"/>
    </source>
</evidence>
<dbReference type="GO" id="GO:0033627">
    <property type="term" value="P:cell adhesion mediated by integrin"/>
    <property type="evidence" value="ECO:0007669"/>
    <property type="project" value="TreeGrafter"/>
</dbReference>
<dbReference type="InterPro" id="IPR002369">
    <property type="entry name" value="Integrin_bsu_VWA"/>
</dbReference>
<dbReference type="EMBL" id="OU896707">
    <property type="protein sequence ID" value="CAH1115974.1"/>
    <property type="molecule type" value="Genomic_DNA"/>
</dbReference>
<feature type="disulfide bond" evidence="13">
    <location>
        <begin position="578"/>
        <end position="583"/>
    </location>
</feature>
<evidence type="ECO:0000256" key="9">
    <source>
        <dbReference type="ARBA" id="ARBA00023037"/>
    </source>
</evidence>
<dbReference type="Pfam" id="PF08725">
    <property type="entry name" value="Integrin_b_cyt"/>
    <property type="match status" value="1"/>
</dbReference>
<dbReference type="GO" id="GO:0098609">
    <property type="term" value="P:cell-cell adhesion"/>
    <property type="evidence" value="ECO:0007669"/>
    <property type="project" value="TreeGrafter"/>
</dbReference>
<evidence type="ECO:0000256" key="15">
    <source>
        <dbReference type="SAM" id="Phobius"/>
    </source>
</evidence>
<dbReference type="PIRSF" id="PIRSF002512">
    <property type="entry name" value="Integrin_B"/>
    <property type="match status" value="1"/>
</dbReference>
<keyword evidence="5 16" id="KW-0732">Signal</keyword>
<accession>A0A9P0DGG2</accession>
<protein>
    <recommendedName>
        <fullName evidence="14">Integrin beta</fullName>
    </recommendedName>
</protein>
<reference evidence="19" key="1">
    <citation type="submission" date="2022-01" db="EMBL/GenBank/DDBJ databases">
        <authorList>
            <person name="King R."/>
        </authorList>
    </citation>
    <scope>NUCLEOTIDE SEQUENCE</scope>
</reference>
<reference evidence="19" key="2">
    <citation type="submission" date="2022-10" db="EMBL/GenBank/DDBJ databases">
        <authorList>
            <consortium name="ENA_rothamsted_submissions"/>
            <consortium name="culmorum"/>
            <person name="King R."/>
        </authorList>
    </citation>
    <scope>NUCLEOTIDE SEQUENCE</scope>
</reference>
<dbReference type="Gene3D" id="3.40.50.410">
    <property type="entry name" value="von Willebrand factor, type A domain"/>
    <property type="match status" value="1"/>
</dbReference>
<evidence type="ECO:0000256" key="6">
    <source>
        <dbReference type="ARBA" id="ARBA00022737"/>
    </source>
</evidence>
<evidence type="ECO:0000256" key="14">
    <source>
        <dbReference type="RuleBase" id="RU000633"/>
    </source>
</evidence>
<feature type="disulfide bond" evidence="13">
    <location>
        <begin position="217"/>
        <end position="225"/>
    </location>
</feature>
<dbReference type="SUPFAM" id="SSF53300">
    <property type="entry name" value="vWA-like"/>
    <property type="match status" value="1"/>
</dbReference>
<feature type="disulfide bond" evidence="13">
    <location>
        <begin position="51"/>
        <end position="61"/>
    </location>
</feature>
<evidence type="ECO:0000256" key="2">
    <source>
        <dbReference type="ARBA" id="ARBA00007449"/>
    </source>
</evidence>
<keyword evidence="3" id="KW-0245">EGF-like domain</keyword>
<feature type="disulfide bond" evidence="13">
    <location>
        <begin position="419"/>
        <end position="430"/>
    </location>
</feature>
<dbReference type="Gene3D" id="2.60.40.1510">
    <property type="entry name" value="ntegrin, alpha v. Chain A, domain 3"/>
    <property type="match status" value="1"/>
</dbReference>
<feature type="disulfide bond" evidence="13">
    <location>
        <begin position="585"/>
        <end position="594"/>
    </location>
</feature>
<dbReference type="PANTHER" id="PTHR10082">
    <property type="entry name" value="INTEGRIN BETA SUBUNIT"/>
    <property type="match status" value="1"/>
</dbReference>
<organism evidence="19 20">
    <name type="scientific">Phaedon cochleariae</name>
    <name type="common">Mustard beetle</name>
    <dbReference type="NCBI Taxonomy" id="80249"/>
    <lineage>
        <taxon>Eukaryota</taxon>
        <taxon>Metazoa</taxon>
        <taxon>Ecdysozoa</taxon>
        <taxon>Arthropoda</taxon>
        <taxon>Hexapoda</taxon>
        <taxon>Insecta</taxon>
        <taxon>Pterygota</taxon>
        <taxon>Neoptera</taxon>
        <taxon>Endopterygota</taxon>
        <taxon>Coleoptera</taxon>
        <taxon>Polyphaga</taxon>
        <taxon>Cucujiformia</taxon>
        <taxon>Chrysomeloidea</taxon>
        <taxon>Chrysomelidae</taxon>
        <taxon>Chrysomelinae</taxon>
        <taxon>Chrysomelini</taxon>
        <taxon>Phaedon</taxon>
    </lineage>
</organism>
<feature type="disulfide bond" evidence="13">
    <location>
        <begin position="544"/>
        <end position="549"/>
    </location>
</feature>
<feature type="domain" description="Integrin beta subunit cytoplasmic" evidence="18">
    <location>
        <begin position="748"/>
        <end position="792"/>
    </location>
</feature>
<keyword evidence="8 15" id="KW-1133">Transmembrane helix</keyword>
<name>A0A9P0DGG2_PHACE</name>
<dbReference type="Proteomes" id="UP001153737">
    <property type="component" value="Chromosome 1"/>
</dbReference>
<feature type="disulfide bond" evidence="13">
    <location>
        <begin position="616"/>
        <end position="621"/>
    </location>
</feature>
<comment type="similarity">
    <text evidence="2 14">Belongs to the integrin beta chain family.</text>
</comment>
<keyword evidence="20" id="KW-1185">Reference proteome</keyword>
<evidence type="ECO:0000313" key="20">
    <source>
        <dbReference type="Proteomes" id="UP001153737"/>
    </source>
</evidence>
<evidence type="ECO:0000256" key="16">
    <source>
        <dbReference type="SAM" id="SignalP"/>
    </source>
</evidence>
<evidence type="ECO:0000256" key="11">
    <source>
        <dbReference type="ARBA" id="ARBA00023157"/>
    </source>
</evidence>
<dbReference type="InterPro" id="IPR036465">
    <property type="entry name" value="vWFA_dom_sf"/>
</dbReference>
<evidence type="ECO:0000256" key="5">
    <source>
        <dbReference type="ARBA" id="ARBA00022729"/>
    </source>
</evidence>
<dbReference type="PANTHER" id="PTHR10082:SF60">
    <property type="entry name" value="INTEGRIN BETA-PS"/>
    <property type="match status" value="1"/>
</dbReference>
<evidence type="ECO:0000256" key="7">
    <source>
        <dbReference type="ARBA" id="ARBA00022889"/>
    </source>
</evidence>
<dbReference type="AlphaFoldDB" id="A0A9P0DGG2"/>
<comment type="subcellular location">
    <subcellularLocation>
        <location evidence="14">Cell membrane</location>
        <topology evidence="14">Single-pass type I membrane protein</topology>
    </subcellularLocation>
    <subcellularLocation>
        <location evidence="1">Membrane</location>
        <topology evidence="1">Single-pass type I membrane protein</topology>
    </subcellularLocation>
</comment>
<feature type="chain" id="PRO_5040373691" description="Integrin beta" evidence="16">
    <location>
        <begin position="28"/>
        <end position="794"/>
    </location>
</feature>
<feature type="disulfide bond" evidence="13">
    <location>
        <begin position="273"/>
        <end position="314"/>
    </location>
</feature>
<dbReference type="Gene3D" id="2.10.25.10">
    <property type="entry name" value="Laminin"/>
    <property type="match status" value="3"/>
</dbReference>
<keyword evidence="10 15" id="KW-0472">Membrane</keyword>
<dbReference type="GO" id="GO:0005178">
    <property type="term" value="F:integrin binding"/>
    <property type="evidence" value="ECO:0007669"/>
    <property type="project" value="TreeGrafter"/>
</dbReference>
<dbReference type="GO" id="GO:0008305">
    <property type="term" value="C:integrin complex"/>
    <property type="evidence" value="ECO:0007669"/>
    <property type="project" value="TreeGrafter"/>
</dbReference>
<feature type="domain" description="Integrin beta subunit VWA" evidence="17">
    <location>
        <begin position="50"/>
        <end position="483"/>
    </location>
</feature>
<dbReference type="InterPro" id="IPR057243">
    <property type="entry name" value="Integrin_I-EGF_CS"/>
</dbReference>
<evidence type="ECO:0000313" key="19">
    <source>
        <dbReference type="EMBL" id="CAH1115974.1"/>
    </source>
</evidence>
<feature type="disulfide bond" evidence="13">
    <location>
        <begin position="54"/>
        <end position="88"/>
    </location>
</feature>
<evidence type="ECO:0000259" key="18">
    <source>
        <dbReference type="SMART" id="SM01241"/>
    </source>
</evidence>
<keyword evidence="7 14" id="KW-0130">Cell adhesion</keyword>
<keyword evidence="9 14" id="KW-0401">Integrin</keyword>
<sequence>MHSTKRENHFKLSRAFLLVIAVIPSLGVELSVDKTCNNTDINDLCSKHETCDACIQAHWCCNFCYEKDYKGQKCNNVFARLSETENKCPEDMLEKNFDSNYTISKNKHFTGTTDFVDKDEIVQIRPQKFEIILRRGEAVNISFTYKPVANYPLELYFLGDLSSSMLPSLEYVKKLGHDLPDTLKTLSKNYKIAYGSFMDKPGMPFYFTDEENFRNPCFATTMGSCEMGYLFKHRLNFTGDTHEFDEKIQDSQVTANVDDLDGALEAILQILVCGKKIGWSENSRKIILLATDSLLHMAGDGILVGAVKRPTEECLLDDNGNHSQPFKYDYPSMEQIVTILRQKKVNIIFAVKTKKKMDYYEAMSRSLVKDYGFVGQLEEESTNILDLIKQGYNNFAEQVSFFVNLTNHEHLEVKFLADCDNTGYNETSTCYGVKNKEINFTAEIRLKDDTIMNDRYSDTIYIEEKNINETIEISISYVGNCKCQGGQKLGLNCSHGRERCGKCSCDSEWTGENCDKPCKGADLHRCRKEENGTISRICSRNGDCICGNCKCSYPYTGTYCEFKCPSIEGKICSGHGNCEDGKCFCRKEYEGESCSCSTATNNCDFDGAICSGQGKCICNQCKCEADFSGKYCELNKKNNTICEVYTSFLADTEKNETTRIKRHGIYDVLPVEKSSIEEIEGQPICEQVLFMGNYRCTHKFSYSKENTTILLPYTKYCTMTASFGGMIGGIITGVLTVLAGLLFIMIHKWRIHRQDQLEYKKFLENQGKFSDAFNPLYLSPITEYENPQSRKNYK</sequence>
<gene>
    <name evidence="19" type="ORF">PHAECO_LOCUS560</name>
</gene>
<dbReference type="PRINTS" id="PR01186">
    <property type="entry name" value="INTEGRINB"/>
</dbReference>
<dbReference type="SMART" id="SM01241">
    <property type="entry name" value="Integrin_b_cyt"/>
    <property type="match status" value="1"/>
</dbReference>
<dbReference type="OrthoDB" id="410592at2759"/>
<feature type="disulfide bond" evidence="13">
    <location>
        <begin position="551"/>
        <end position="560"/>
    </location>
</feature>
<evidence type="ECO:0000259" key="17">
    <source>
        <dbReference type="SMART" id="SM00187"/>
    </source>
</evidence>
<dbReference type="GO" id="GO:0005925">
    <property type="term" value="C:focal adhesion"/>
    <property type="evidence" value="ECO:0007669"/>
    <property type="project" value="TreeGrafter"/>
</dbReference>
<feature type="disulfide bond" evidence="13">
    <location>
        <begin position="623"/>
        <end position="632"/>
    </location>
</feature>
<dbReference type="Pfam" id="PF00362">
    <property type="entry name" value="Integrin_beta"/>
    <property type="match status" value="1"/>
</dbReference>
<feature type="disulfide bond" evidence="13">
    <location>
        <begin position="493"/>
        <end position="503"/>
    </location>
</feature>
<keyword evidence="11 13" id="KW-1015">Disulfide bond</keyword>
<evidence type="ECO:0000256" key="8">
    <source>
        <dbReference type="ARBA" id="ARBA00022989"/>
    </source>
</evidence>
<feature type="transmembrane region" description="Helical" evidence="15">
    <location>
        <begin position="723"/>
        <end position="746"/>
    </location>
</feature>
<evidence type="ECO:0000256" key="3">
    <source>
        <dbReference type="ARBA" id="ARBA00022536"/>
    </source>
</evidence>
<dbReference type="GO" id="GO:0009986">
    <property type="term" value="C:cell surface"/>
    <property type="evidence" value="ECO:0007669"/>
    <property type="project" value="TreeGrafter"/>
</dbReference>
<feature type="disulfide bond" evidence="13">
    <location>
        <begin position="505"/>
        <end position="514"/>
    </location>
</feature>
<dbReference type="GO" id="GO:0016477">
    <property type="term" value="P:cell migration"/>
    <property type="evidence" value="ECO:0007669"/>
    <property type="project" value="TreeGrafter"/>
</dbReference>
<keyword evidence="4 14" id="KW-0812">Transmembrane</keyword>
<dbReference type="FunFam" id="2.10.25.10:FF:000036">
    <property type="entry name" value="Integrin beta"/>
    <property type="match status" value="1"/>
</dbReference>
<evidence type="ECO:0000256" key="13">
    <source>
        <dbReference type="PIRSR" id="PIRSR002512-1"/>
    </source>
</evidence>
<dbReference type="PROSITE" id="PS00243">
    <property type="entry name" value="I_EGF_1"/>
    <property type="match status" value="1"/>
</dbReference>
<dbReference type="SUPFAM" id="SSF57196">
    <property type="entry name" value="EGF/Laminin"/>
    <property type="match status" value="1"/>
</dbReference>
<feature type="disulfide bond" evidence="13">
    <location>
        <begin position="546"/>
        <end position="572"/>
    </location>
</feature>